<comment type="caution">
    <text evidence="2">The sequence shown here is derived from an EMBL/GenBank/DDBJ whole genome shotgun (WGS) entry which is preliminary data.</text>
</comment>
<dbReference type="AlphaFoldDB" id="G6XMF5"/>
<name>G6XMF5_9PROT</name>
<evidence type="ECO:0000256" key="1">
    <source>
        <dbReference type="SAM" id="MobiDB-lite"/>
    </source>
</evidence>
<gene>
    <name evidence="2" type="ORF">GMO_26730</name>
</gene>
<keyword evidence="3" id="KW-1185">Reference proteome</keyword>
<accession>G6XMF5</accession>
<dbReference type="PATRIC" id="fig|1088869.3.peg.2666"/>
<dbReference type="Proteomes" id="UP000004949">
    <property type="component" value="Unassembled WGS sequence"/>
</dbReference>
<organism evidence="2 3">
    <name type="scientific">Gluconobacter morbifer G707</name>
    <dbReference type="NCBI Taxonomy" id="1088869"/>
    <lineage>
        <taxon>Bacteria</taxon>
        <taxon>Pseudomonadati</taxon>
        <taxon>Pseudomonadota</taxon>
        <taxon>Alphaproteobacteria</taxon>
        <taxon>Acetobacterales</taxon>
        <taxon>Acetobacteraceae</taxon>
        <taxon>Gluconobacter</taxon>
    </lineage>
</organism>
<evidence type="ECO:0000313" key="2">
    <source>
        <dbReference type="EMBL" id="EHH67052.1"/>
    </source>
</evidence>
<protein>
    <submittedName>
        <fullName evidence="2">Uncharacterized protein</fullName>
    </submittedName>
</protein>
<sequence>MQATPALGSGNRDHDPLSSAVLKEPAKADHLPVRTDFSCKKGKSTCR</sequence>
<dbReference type="EMBL" id="AGQV01000013">
    <property type="protein sequence ID" value="EHH67052.1"/>
    <property type="molecule type" value="Genomic_DNA"/>
</dbReference>
<proteinExistence type="predicted"/>
<feature type="compositionally biased region" description="Basic and acidic residues" evidence="1">
    <location>
        <begin position="24"/>
        <end position="39"/>
    </location>
</feature>
<evidence type="ECO:0000313" key="3">
    <source>
        <dbReference type="Proteomes" id="UP000004949"/>
    </source>
</evidence>
<feature type="region of interest" description="Disordered" evidence="1">
    <location>
        <begin position="1"/>
        <end position="47"/>
    </location>
</feature>
<reference evidence="2 3" key="1">
    <citation type="submission" date="2011-10" db="EMBL/GenBank/DDBJ databases">
        <title>Genome sequence of Gluconobacter morbifer G707, isolated from Drosophila gut.</title>
        <authorList>
            <person name="Lee W.-J."/>
            <person name="Kim E.-K."/>
        </authorList>
    </citation>
    <scope>NUCLEOTIDE SEQUENCE [LARGE SCALE GENOMIC DNA]</scope>
    <source>
        <strain evidence="2 3">G707</strain>
    </source>
</reference>